<feature type="transmembrane region" description="Helical" evidence="1">
    <location>
        <begin position="203"/>
        <end position="223"/>
    </location>
</feature>
<evidence type="ECO:0000313" key="2">
    <source>
        <dbReference type="EMBL" id="HIY65382.1"/>
    </source>
</evidence>
<feature type="transmembrane region" description="Helical" evidence="1">
    <location>
        <begin position="262"/>
        <end position="284"/>
    </location>
</feature>
<feature type="transmembrane region" description="Helical" evidence="1">
    <location>
        <begin position="24"/>
        <end position="48"/>
    </location>
</feature>
<dbReference type="PANTHER" id="PTHR36844">
    <property type="entry name" value="PROTEASE PRSW"/>
    <property type="match status" value="1"/>
</dbReference>
<dbReference type="GO" id="GO:0008237">
    <property type="term" value="F:metallopeptidase activity"/>
    <property type="evidence" value="ECO:0007669"/>
    <property type="project" value="UniProtKB-KW"/>
</dbReference>
<name>A0A9D1YUI1_9MICO</name>
<dbReference type="EMBL" id="DXDC01000114">
    <property type="protein sequence ID" value="HIY65382.1"/>
    <property type="molecule type" value="Genomic_DNA"/>
</dbReference>
<keyword evidence="2" id="KW-0645">Protease</keyword>
<accession>A0A9D1YUI1</accession>
<feature type="transmembrane region" description="Helical" evidence="1">
    <location>
        <begin position="54"/>
        <end position="74"/>
    </location>
</feature>
<organism evidence="2 3">
    <name type="scientific">Candidatus Agrococcus pullicola</name>
    <dbReference type="NCBI Taxonomy" id="2838429"/>
    <lineage>
        <taxon>Bacteria</taxon>
        <taxon>Bacillati</taxon>
        <taxon>Actinomycetota</taxon>
        <taxon>Actinomycetes</taxon>
        <taxon>Micrococcales</taxon>
        <taxon>Microbacteriaceae</taxon>
        <taxon>Agrococcus</taxon>
    </lineage>
</organism>
<gene>
    <name evidence="2" type="ORF">H9830_03795</name>
</gene>
<keyword evidence="2" id="KW-0482">Metalloprotease</keyword>
<feature type="transmembrane region" description="Helical" evidence="1">
    <location>
        <begin position="126"/>
        <end position="153"/>
    </location>
</feature>
<reference evidence="2" key="2">
    <citation type="submission" date="2021-04" db="EMBL/GenBank/DDBJ databases">
        <authorList>
            <person name="Gilroy R."/>
        </authorList>
    </citation>
    <scope>NUCLEOTIDE SEQUENCE</scope>
    <source>
        <strain evidence="2">ChiGjej1B1-98</strain>
    </source>
</reference>
<dbReference type="InterPro" id="IPR026898">
    <property type="entry name" value="PrsW"/>
</dbReference>
<evidence type="ECO:0000256" key="1">
    <source>
        <dbReference type="SAM" id="Phobius"/>
    </source>
</evidence>
<feature type="transmembrane region" description="Helical" evidence="1">
    <location>
        <begin position="230"/>
        <end position="250"/>
    </location>
</feature>
<dbReference type="AlphaFoldDB" id="A0A9D1YUI1"/>
<keyword evidence="1" id="KW-0472">Membrane</keyword>
<dbReference type="PANTHER" id="PTHR36844:SF1">
    <property type="entry name" value="PROTEASE PRSW"/>
    <property type="match status" value="1"/>
</dbReference>
<protein>
    <submittedName>
        <fullName evidence="2">PrsW family intramembrane metalloprotease</fullName>
    </submittedName>
</protein>
<feature type="transmembrane region" description="Helical" evidence="1">
    <location>
        <begin position="94"/>
        <end position="120"/>
    </location>
</feature>
<keyword evidence="1" id="KW-0812">Transmembrane</keyword>
<keyword evidence="2" id="KW-0378">Hydrolase</keyword>
<evidence type="ECO:0000313" key="3">
    <source>
        <dbReference type="Proteomes" id="UP000824005"/>
    </source>
</evidence>
<reference evidence="2" key="1">
    <citation type="journal article" date="2021" name="PeerJ">
        <title>Extensive microbial diversity within the chicken gut microbiome revealed by metagenomics and culture.</title>
        <authorList>
            <person name="Gilroy R."/>
            <person name="Ravi A."/>
            <person name="Getino M."/>
            <person name="Pursley I."/>
            <person name="Horton D.L."/>
            <person name="Alikhan N.F."/>
            <person name="Baker D."/>
            <person name="Gharbi K."/>
            <person name="Hall N."/>
            <person name="Watson M."/>
            <person name="Adriaenssens E.M."/>
            <person name="Foster-Nyarko E."/>
            <person name="Jarju S."/>
            <person name="Secka A."/>
            <person name="Antonio M."/>
            <person name="Oren A."/>
            <person name="Chaudhuri R.R."/>
            <person name="La Ragione R."/>
            <person name="Hildebrand F."/>
            <person name="Pallen M.J."/>
        </authorList>
    </citation>
    <scope>NUCLEOTIDE SEQUENCE</scope>
    <source>
        <strain evidence="2">ChiGjej1B1-98</strain>
    </source>
</reference>
<keyword evidence="1" id="KW-1133">Transmembrane helix</keyword>
<proteinExistence type="predicted"/>
<dbReference type="Proteomes" id="UP000824005">
    <property type="component" value="Unassembled WGS sequence"/>
</dbReference>
<dbReference type="Pfam" id="PF13367">
    <property type="entry name" value="PrsW-protease"/>
    <property type="match status" value="1"/>
</dbReference>
<feature type="transmembrane region" description="Helical" evidence="1">
    <location>
        <begin position="165"/>
        <end position="183"/>
    </location>
</feature>
<comment type="caution">
    <text evidence="2">The sequence shown here is derived from an EMBL/GenBank/DDBJ whole genome shotgun (WGS) entry which is preliminary data.</text>
</comment>
<sequence>MSVPNTNITLPSVRHTQASQRRNLILTIVFLAALALATPVVVFILALSTEFSPVVQMFTSVIALVPLAFVVWVLHIMGRWEPVPLLIKLSSALWGGIGAVLMTLGIGLVLEFMLVGLGVITTEEGLAFYGTVIQAPIVEELAKAIPLLFLFLFMRKQIDGPIDGMVIAGLSAAGFAYTENILYFSSQVLLTGDASGIFVMRGIMSPLTHAIFTAMGFGLLMGLVAHRSRIWALAMFPAGWAVSAFLHMLWNGSALLLGNLFYVGYFVIQVPIAVGSALVVVFLTRSEAKTTKKRLSEYAEAGWLSLEEAHRLSNTDGRAQLLEWAKRRGVRSVMTKYIQAATRLAFNRQRTVVGGGYRENQGQEADSLTYFSSLRQELLRASSGDMTMGQPGAALRQPPSLH</sequence>